<reference evidence="2" key="1">
    <citation type="submission" date="2014-09" db="EMBL/GenBank/DDBJ databases">
        <title>Vibrio variabilis JCM 19239. (C206) whole genome shotgun sequence.</title>
        <authorList>
            <person name="Sawabe T."/>
            <person name="Meirelles P."/>
            <person name="Nakanishi M."/>
            <person name="Sayaka M."/>
            <person name="Hattori M."/>
            <person name="Ohkuma M."/>
        </authorList>
    </citation>
    <scope>NUCLEOTIDE SEQUENCE [LARGE SCALE GENOMIC DNA]</scope>
    <source>
        <strain evidence="2">JCM 19239</strain>
    </source>
</reference>
<dbReference type="Proteomes" id="UP000029223">
    <property type="component" value="Unassembled WGS sequence"/>
</dbReference>
<evidence type="ECO:0000313" key="1">
    <source>
        <dbReference type="EMBL" id="GAL26823.1"/>
    </source>
</evidence>
<comment type="caution">
    <text evidence="1">The sequence shown here is derived from an EMBL/GenBank/DDBJ whole genome shotgun (WGS) entry which is preliminary data.</text>
</comment>
<dbReference type="EMBL" id="BBMS01000022">
    <property type="protein sequence ID" value="GAL26823.1"/>
    <property type="molecule type" value="Genomic_DNA"/>
</dbReference>
<sequence>MVAVSEVQGIVWVTEHIAGEAIYGSYDRKGKDISSMHPTLEPSFVKTATPRTKIFASMAPVLNPFWKCMSLNRIR</sequence>
<protein>
    <submittedName>
        <fullName evidence="1">Uncharacterized protein</fullName>
    </submittedName>
</protein>
<evidence type="ECO:0000313" key="2">
    <source>
        <dbReference type="Proteomes" id="UP000029223"/>
    </source>
</evidence>
<gene>
    <name evidence="1" type="ORF">JCM19239_39</name>
</gene>
<name>A0ABQ0JDH7_9VIBR</name>
<organism evidence="1 2">
    <name type="scientific">Vibrio variabilis</name>
    <dbReference type="NCBI Taxonomy" id="990271"/>
    <lineage>
        <taxon>Bacteria</taxon>
        <taxon>Pseudomonadati</taxon>
        <taxon>Pseudomonadota</taxon>
        <taxon>Gammaproteobacteria</taxon>
        <taxon>Vibrionales</taxon>
        <taxon>Vibrionaceae</taxon>
        <taxon>Vibrio</taxon>
    </lineage>
</organism>
<reference evidence="2" key="2">
    <citation type="submission" date="2014-09" db="EMBL/GenBank/DDBJ databases">
        <authorList>
            <consortium name="NBRP consortium"/>
            <person name="Sawabe T."/>
            <person name="Meirelles P."/>
            <person name="Nakanishi M."/>
            <person name="Sayaka M."/>
            <person name="Hattori M."/>
            <person name="Ohkuma M."/>
        </authorList>
    </citation>
    <scope>NUCLEOTIDE SEQUENCE [LARGE SCALE GENOMIC DNA]</scope>
    <source>
        <strain evidence="2">JCM 19239</strain>
    </source>
</reference>
<accession>A0ABQ0JDH7</accession>
<proteinExistence type="predicted"/>
<keyword evidence="2" id="KW-1185">Reference proteome</keyword>